<dbReference type="GO" id="GO:0003677">
    <property type="term" value="F:DNA binding"/>
    <property type="evidence" value="ECO:0007669"/>
    <property type="project" value="UniProtKB-UniRule"/>
</dbReference>
<proteinExistence type="predicted"/>
<keyword evidence="1" id="KW-0238">DNA-binding</keyword>
<dbReference type="InterPro" id="IPR007159">
    <property type="entry name" value="SpoVT-AbrB_dom"/>
</dbReference>
<sequence>MSDIELKAKRSYPHGIRKVRVWGKGQFTIPAEIREHLGISEDTILEVFQIGKAIVATPENIKVKELAGSVQKDMEKNQIDIDALLAELREGSHSYETE</sequence>
<keyword evidence="4" id="KW-1185">Reference proteome</keyword>
<organism evidence="3 4">
    <name type="scientific">Pelotomaculum schinkii</name>
    <dbReference type="NCBI Taxonomy" id="78350"/>
    <lineage>
        <taxon>Bacteria</taxon>
        <taxon>Bacillati</taxon>
        <taxon>Bacillota</taxon>
        <taxon>Clostridia</taxon>
        <taxon>Eubacteriales</taxon>
        <taxon>Desulfotomaculaceae</taxon>
        <taxon>Pelotomaculum</taxon>
    </lineage>
</organism>
<dbReference type="SMART" id="SM00966">
    <property type="entry name" value="SpoVT_AbrB"/>
    <property type="match status" value="1"/>
</dbReference>
<dbReference type="SUPFAM" id="SSF89447">
    <property type="entry name" value="AbrB/MazE/MraZ-like"/>
    <property type="match status" value="1"/>
</dbReference>
<protein>
    <recommendedName>
        <fullName evidence="2">SpoVT-AbrB domain-containing protein</fullName>
    </recommendedName>
</protein>
<accession>A0A4Y7RGS2</accession>
<feature type="domain" description="SpoVT-AbrB" evidence="2">
    <location>
        <begin position="16"/>
        <end position="61"/>
    </location>
</feature>
<dbReference type="Proteomes" id="UP000298324">
    <property type="component" value="Unassembled WGS sequence"/>
</dbReference>
<gene>
    <name evidence="3" type="ORF">Psch_01457</name>
</gene>
<dbReference type="RefSeq" id="WP_190239680.1">
    <property type="nucleotide sequence ID" value="NZ_QFGA01000001.1"/>
</dbReference>
<dbReference type="Pfam" id="PF04014">
    <property type="entry name" value="MazE_antitoxin"/>
    <property type="match status" value="1"/>
</dbReference>
<evidence type="ECO:0000259" key="2">
    <source>
        <dbReference type="PROSITE" id="PS51740"/>
    </source>
</evidence>
<dbReference type="PROSITE" id="PS51740">
    <property type="entry name" value="SPOVT_ABRB"/>
    <property type="match status" value="1"/>
</dbReference>
<dbReference type="Gene3D" id="2.10.260.10">
    <property type="match status" value="1"/>
</dbReference>
<reference evidence="3 4" key="1">
    <citation type="journal article" date="2018" name="Environ. Microbiol.">
        <title>Novel energy conservation strategies and behaviour of Pelotomaculum schinkii driving syntrophic propionate catabolism.</title>
        <authorList>
            <person name="Hidalgo-Ahumada C.A.P."/>
            <person name="Nobu M.K."/>
            <person name="Narihiro T."/>
            <person name="Tamaki H."/>
            <person name="Liu W.T."/>
            <person name="Kamagata Y."/>
            <person name="Stams A.J.M."/>
            <person name="Imachi H."/>
            <person name="Sousa D.Z."/>
        </authorList>
    </citation>
    <scope>NUCLEOTIDE SEQUENCE [LARGE SCALE GENOMIC DNA]</scope>
    <source>
        <strain evidence="3 4">HH</strain>
    </source>
</reference>
<dbReference type="AlphaFoldDB" id="A0A4Y7RGS2"/>
<evidence type="ECO:0000256" key="1">
    <source>
        <dbReference type="PROSITE-ProRule" id="PRU01076"/>
    </source>
</evidence>
<evidence type="ECO:0000313" key="4">
    <source>
        <dbReference type="Proteomes" id="UP000298324"/>
    </source>
</evidence>
<dbReference type="NCBIfam" id="TIGR01439">
    <property type="entry name" value="lp_hng_hel_AbrB"/>
    <property type="match status" value="1"/>
</dbReference>
<evidence type="ECO:0000313" key="3">
    <source>
        <dbReference type="EMBL" id="TEB07902.1"/>
    </source>
</evidence>
<dbReference type="InterPro" id="IPR037914">
    <property type="entry name" value="SpoVT-AbrB_sf"/>
</dbReference>
<comment type="caution">
    <text evidence="3">The sequence shown here is derived from an EMBL/GenBank/DDBJ whole genome shotgun (WGS) entry which is preliminary data.</text>
</comment>
<name>A0A4Y7RGS2_9FIRM</name>
<dbReference type="EMBL" id="QFGA01000001">
    <property type="protein sequence ID" value="TEB07902.1"/>
    <property type="molecule type" value="Genomic_DNA"/>
</dbReference>